<evidence type="ECO:0000313" key="4">
    <source>
        <dbReference type="EMBL" id="EKN64982.1"/>
    </source>
</evidence>
<keyword evidence="3" id="KW-1133">Transmembrane helix</keyword>
<dbReference type="AlphaFoldDB" id="K6CXP3"/>
<reference evidence="4 5" key="1">
    <citation type="journal article" date="2012" name="Front. Microbiol.">
        <title>Redundancy and modularity in membrane-associated dissimilatory nitrate reduction in Bacillus.</title>
        <authorList>
            <person name="Heylen K."/>
            <person name="Keltjens J."/>
        </authorList>
    </citation>
    <scope>NUCLEOTIDE SEQUENCE [LARGE SCALE GENOMIC DNA]</scope>
    <source>
        <strain evidence="4 5">LMG 9581</strain>
    </source>
</reference>
<protein>
    <submittedName>
        <fullName evidence="4">Uncharacterized protein</fullName>
    </submittedName>
</protein>
<feature type="transmembrane region" description="Helical" evidence="3">
    <location>
        <begin position="12"/>
        <end position="30"/>
    </location>
</feature>
<feature type="coiled-coil region" evidence="1">
    <location>
        <begin position="337"/>
        <end position="371"/>
    </location>
</feature>
<evidence type="ECO:0000256" key="1">
    <source>
        <dbReference type="SAM" id="Coils"/>
    </source>
</evidence>
<name>K6CXP3_SCHAZ</name>
<evidence type="ECO:0000313" key="5">
    <source>
        <dbReference type="Proteomes" id="UP000006315"/>
    </source>
</evidence>
<keyword evidence="3" id="KW-0472">Membrane</keyword>
<dbReference type="Proteomes" id="UP000006315">
    <property type="component" value="Unassembled WGS sequence"/>
</dbReference>
<gene>
    <name evidence="4" type="ORF">BAZO_12299</name>
</gene>
<comment type="caution">
    <text evidence="4">The sequence shown here is derived from an EMBL/GenBank/DDBJ whole genome shotgun (WGS) entry which is preliminary data.</text>
</comment>
<keyword evidence="1" id="KW-0175">Coiled coil</keyword>
<evidence type="ECO:0000256" key="3">
    <source>
        <dbReference type="SAM" id="Phobius"/>
    </source>
</evidence>
<sequence>MKAGDDLEVYIFGFLFILILIPILYIVPIGFNKKEKVLIAGLSFILAEVGMLVNKFLPLWKAILIMLLFALIATYFYETRLRSRFEKGKDTNKRSLKGQLAGIDLPGNEFKMIDKPQDDEVQKDFGDYNLGQDAIDRLLFEKKQAELIQDSDSLAELPSNLATEEPISENENLDHIEEQSGVIEDSYNNTELFSDFDEAQQLEEDRQAIISEQDETEVIAVNEPEMQPNTEEQHEDETQLEIVDATEEQDVLEILSDEILSNEVLQNESIGSEDVDLEDLVSGQRFDNDDDVGKDSIHTSDTAEPEDNEVELLQRRSALFEELEGESIIENADLFSEEEAEKNESVIEEILEEAESEPQDIENEIELEENIQIEKLEKVNKVETEDNNTTDHIIEDMEVLEVIDEIQIIDENSKNTDITEDDIPSLKEEHEIEKISETIMEDITPQIKDDYEEILDKHEYISTSENTENSSKIGNDVEEKTDILNKVIEQVNQPKETKTQQQMVQTMLDYINVSKRSLSAGEYEDLVRAHMHSELSDHDYYTFAYLLIEHYISHGKSDELFDLLKNLDSKFSKYPVLKQQINYLIERYC</sequence>
<accession>K6CXP3</accession>
<keyword evidence="5" id="KW-1185">Reference proteome</keyword>
<keyword evidence="3" id="KW-0812">Transmembrane</keyword>
<feature type="transmembrane region" description="Helical" evidence="3">
    <location>
        <begin position="59"/>
        <end position="77"/>
    </location>
</feature>
<evidence type="ECO:0000256" key="2">
    <source>
        <dbReference type="SAM" id="MobiDB-lite"/>
    </source>
</evidence>
<dbReference type="PATRIC" id="fig|1131731.3.peg.2520"/>
<dbReference type="EMBL" id="AJLR01000111">
    <property type="protein sequence ID" value="EKN64982.1"/>
    <property type="molecule type" value="Genomic_DNA"/>
</dbReference>
<proteinExistence type="predicted"/>
<organism evidence="4 5">
    <name type="scientific">Schinkia azotoformans LMG 9581</name>
    <dbReference type="NCBI Taxonomy" id="1131731"/>
    <lineage>
        <taxon>Bacteria</taxon>
        <taxon>Bacillati</taxon>
        <taxon>Bacillota</taxon>
        <taxon>Bacilli</taxon>
        <taxon>Bacillales</taxon>
        <taxon>Bacillaceae</taxon>
        <taxon>Calidifontibacillus/Schinkia group</taxon>
        <taxon>Schinkia</taxon>
    </lineage>
</organism>
<dbReference type="STRING" id="1131731.BAZO_12299"/>
<feature type="region of interest" description="Disordered" evidence="2">
    <location>
        <begin position="284"/>
        <end position="307"/>
    </location>
</feature>